<dbReference type="InterPro" id="IPR003869">
    <property type="entry name" value="Polysac_CapD-like"/>
</dbReference>
<sequence length="653" mass="75214">MLSLLKNKIRNKFLQTDYIHPYIIWCIDVFLSVISSFSIFLFFHYLINISIHFNQQRYILLIAVISSIVWTGICKTYEGIIRYSTLVELTRIIYAMLLKALTFVLFAYITLDYIGLFIYSIIITDFISSVFLLMCTRILTVNFYYHLLQLLKKPRQATLIYGISERGISLANYLRSENNPYNVFGFITRKPENKKYRRLVGYQIYLIDEENSLRKLFSTLKVNCILFLSHTDLRNDEEIVQYGLENHICLRIAPFLTEQTQWNKIQLRNIQIEDLLSREEINIDLDNIRNELSGSVIMVTGAAGSIGSELCRQLCCFNLKQLILFDFSETATYEVDMELKKRFPDRSILPIIGDVRNRDRVESQTRLYHPDIIFHAAAYKHVPMMEKYPCEAVRTNVLGTSIMADTALKYGVKKFIMISTDKAVNPSSVMGATKRLAEMYVQSLGSAIQEGNIIGKTSFITTRFGNVLGSNGSVIPLFRQQIMEGGPVTVTHPDIIRYFMTIPEACRLVLEAAFMGQGNDIFIFDMGKPVKITDMACRMIKLAGLQPDKDIEIVYTGLRPGEKLYEELLYNEENSTPTLNPKIFKGISLKQDYDKIKPALQQLVEVAQTDNKKETVYQLKQIVPEFKSMNSVYEALDEKTYISKKMKSNIMFN</sequence>
<accession>A0AAX2R4B0</accession>
<evidence type="ECO:0000259" key="3">
    <source>
        <dbReference type="Pfam" id="PF02719"/>
    </source>
</evidence>
<evidence type="ECO:0000313" key="5">
    <source>
        <dbReference type="Proteomes" id="UP000294834"/>
    </source>
</evidence>
<dbReference type="RefSeq" id="WP_038606357.1">
    <property type="nucleotide sequence ID" value="NZ_CP046428.1"/>
</dbReference>
<reference evidence="4 5" key="1">
    <citation type="journal article" date="2019" name="Nat. Microbiol.">
        <title>Genomic variation and strain-specific functional adaptation in the human gut microbiome during early life.</title>
        <authorList>
            <person name="Vatanen T."/>
            <person name="Plichta D.R."/>
            <person name="Somani J."/>
            <person name="Munch P.C."/>
            <person name="Arthur T.D."/>
            <person name="Hall A.B."/>
            <person name="Rudolf S."/>
            <person name="Oakeley E.J."/>
            <person name="Ke X."/>
            <person name="Young R.A."/>
            <person name="Haiser H.J."/>
            <person name="Kolde R."/>
            <person name="Yassour M."/>
            <person name="Luopajarvi K."/>
            <person name="Siljander H."/>
            <person name="Virtanen S.M."/>
            <person name="Ilonen J."/>
            <person name="Uibo R."/>
            <person name="Tillmann V."/>
            <person name="Mokurov S."/>
            <person name="Dorshakova N."/>
            <person name="Porter J.A."/>
            <person name="McHardy A.C."/>
            <person name="Lahdesmaki H."/>
            <person name="Vlamakis H."/>
            <person name="Huttenhower C."/>
            <person name="Knip M."/>
            <person name="Xavier R.J."/>
        </authorList>
    </citation>
    <scope>NUCLEOTIDE SEQUENCE [LARGE SCALE GENOMIC DNA]</scope>
    <source>
        <strain evidence="4 5">RJX1052</strain>
    </source>
</reference>
<dbReference type="CDD" id="cd05237">
    <property type="entry name" value="UDP_invert_4-6DH_SDR_e"/>
    <property type="match status" value="1"/>
</dbReference>
<evidence type="ECO:0000313" key="4">
    <source>
        <dbReference type="EMBL" id="TDB07342.1"/>
    </source>
</evidence>
<keyword evidence="2" id="KW-1133">Transmembrane helix</keyword>
<keyword evidence="2" id="KW-0812">Transmembrane</keyword>
<dbReference type="EMBL" id="SLTX01000001">
    <property type="protein sequence ID" value="TDB07342.1"/>
    <property type="molecule type" value="Genomic_DNA"/>
</dbReference>
<evidence type="ECO:0000256" key="1">
    <source>
        <dbReference type="ARBA" id="ARBA00007430"/>
    </source>
</evidence>
<dbReference type="SUPFAM" id="SSF51735">
    <property type="entry name" value="NAD(P)-binding Rossmann-fold domains"/>
    <property type="match status" value="1"/>
</dbReference>
<dbReference type="Proteomes" id="UP000294834">
    <property type="component" value="Unassembled WGS sequence"/>
</dbReference>
<gene>
    <name evidence="4" type="ORF">E1J06_07915</name>
</gene>
<feature type="transmembrane region" description="Helical" evidence="2">
    <location>
        <begin position="21"/>
        <end position="46"/>
    </location>
</feature>
<protein>
    <submittedName>
        <fullName evidence="4">Polysaccharide biosynthesis protein</fullName>
    </submittedName>
</protein>
<dbReference type="AlphaFoldDB" id="A0AAX2R4B0"/>
<feature type="transmembrane region" description="Helical" evidence="2">
    <location>
        <begin position="58"/>
        <end position="80"/>
    </location>
</feature>
<dbReference type="KEGG" id="bdh:GV66_14690"/>
<organism evidence="4 5">
    <name type="scientific">Phocaeicola dorei</name>
    <dbReference type="NCBI Taxonomy" id="357276"/>
    <lineage>
        <taxon>Bacteria</taxon>
        <taxon>Pseudomonadati</taxon>
        <taxon>Bacteroidota</taxon>
        <taxon>Bacteroidia</taxon>
        <taxon>Bacteroidales</taxon>
        <taxon>Bacteroidaceae</taxon>
        <taxon>Phocaeicola</taxon>
    </lineage>
</organism>
<evidence type="ECO:0000256" key="2">
    <source>
        <dbReference type="SAM" id="Phobius"/>
    </source>
</evidence>
<dbReference type="Pfam" id="PF02719">
    <property type="entry name" value="Polysacc_synt_2"/>
    <property type="match status" value="1"/>
</dbReference>
<name>A0AAX2R4B0_9BACT</name>
<dbReference type="PANTHER" id="PTHR43318:SF1">
    <property type="entry name" value="POLYSACCHARIDE BIOSYNTHESIS PROTEIN EPSC-RELATED"/>
    <property type="match status" value="1"/>
</dbReference>
<dbReference type="InterPro" id="IPR051203">
    <property type="entry name" value="Polysaccharide_Synthase-Rel"/>
</dbReference>
<comment type="caution">
    <text evidence="4">The sequence shown here is derived from an EMBL/GenBank/DDBJ whole genome shotgun (WGS) entry which is preliminary data.</text>
</comment>
<dbReference type="PANTHER" id="PTHR43318">
    <property type="entry name" value="UDP-N-ACETYLGLUCOSAMINE 4,6-DEHYDRATASE"/>
    <property type="match status" value="1"/>
</dbReference>
<proteinExistence type="inferred from homology"/>
<dbReference type="InterPro" id="IPR036291">
    <property type="entry name" value="NAD(P)-bd_dom_sf"/>
</dbReference>
<comment type="similarity">
    <text evidence="1">Belongs to the polysaccharide synthase family.</text>
</comment>
<feature type="domain" description="Polysaccharide biosynthesis protein CapD-like" evidence="3">
    <location>
        <begin position="297"/>
        <end position="585"/>
    </location>
</feature>
<dbReference type="Gene3D" id="3.40.50.720">
    <property type="entry name" value="NAD(P)-binding Rossmann-like Domain"/>
    <property type="match status" value="2"/>
</dbReference>
<keyword evidence="2" id="KW-0472">Membrane</keyword>